<dbReference type="Proteomes" id="UP001162483">
    <property type="component" value="Unassembled WGS sequence"/>
</dbReference>
<sequence length="22" mass="2809">MKTLWKRPSQNLRKKKPLWIKK</sequence>
<comment type="caution">
    <text evidence="2">The sequence shown here is derived from an EMBL/GenBank/DDBJ whole genome shotgun (WGS) entry which is preliminary data.</text>
</comment>
<dbReference type="EMBL" id="CATNWA010012418">
    <property type="protein sequence ID" value="CAI9563433.1"/>
    <property type="molecule type" value="Genomic_DNA"/>
</dbReference>
<name>A0ABN9CVM2_9NEOB</name>
<gene>
    <name evidence="2" type="ORF">SPARVUS_LOCUS5733652</name>
</gene>
<reference evidence="2" key="1">
    <citation type="submission" date="2023-05" db="EMBL/GenBank/DDBJ databases">
        <authorList>
            <person name="Stuckert A."/>
        </authorList>
    </citation>
    <scope>NUCLEOTIDE SEQUENCE</scope>
</reference>
<organism evidence="2 3">
    <name type="scientific">Staurois parvus</name>
    <dbReference type="NCBI Taxonomy" id="386267"/>
    <lineage>
        <taxon>Eukaryota</taxon>
        <taxon>Metazoa</taxon>
        <taxon>Chordata</taxon>
        <taxon>Craniata</taxon>
        <taxon>Vertebrata</taxon>
        <taxon>Euteleostomi</taxon>
        <taxon>Amphibia</taxon>
        <taxon>Batrachia</taxon>
        <taxon>Anura</taxon>
        <taxon>Neobatrachia</taxon>
        <taxon>Ranoidea</taxon>
        <taxon>Ranidae</taxon>
        <taxon>Staurois</taxon>
    </lineage>
</organism>
<evidence type="ECO:0000256" key="1">
    <source>
        <dbReference type="SAM" id="MobiDB-lite"/>
    </source>
</evidence>
<evidence type="ECO:0000313" key="2">
    <source>
        <dbReference type="EMBL" id="CAI9563433.1"/>
    </source>
</evidence>
<evidence type="ECO:0008006" key="4">
    <source>
        <dbReference type="Google" id="ProtNLM"/>
    </source>
</evidence>
<feature type="compositionally biased region" description="Basic residues" evidence="1">
    <location>
        <begin position="12"/>
        <end position="22"/>
    </location>
</feature>
<evidence type="ECO:0000313" key="3">
    <source>
        <dbReference type="Proteomes" id="UP001162483"/>
    </source>
</evidence>
<feature type="region of interest" description="Disordered" evidence="1">
    <location>
        <begin position="1"/>
        <end position="22"/>
    </location>
</feature>
<protein>
    <recommendedName>
        <fullName evidence="4">Ribosomal protein L39</fullName>
    </recommendedName>
</protein>
<accession>A0ABN9CVM2</accession>
<proteinExistence type="predicted"/>
<keyword evidence="3" id="KW-1185">Reference proteome</keyword>